<dbReference type="EMBL" id="WITC01000019">
    <property type="protein sequence ID" value="MQX13900.1"/>
    <property type="molecule type" value="Genomic_DNA"/>
</dbReference>
<evidence type="ECO:0000256" key="1">
    <source>
        <dbReference type="SAM" id="MobiDB-lite"/>
    </source>
</evidence>
<evidence type="ECO:0000313" key="4">
    <source>
        <dbReference type="Proteomes" id="UP000439983"/>
    </source>
</evidence>
<keyword evidence="2" id="KW-1133">Transmembrane helix</keyword>
<dbReference type="AlphaFoldDB" id="A0A6N7L9D2"/>
<protein>
    <submittedName>
        <fullName evidence="3">Cation:proton antiporter</fullName>
    </submittedName>
</protein>
<dbReference type="PANTHER" id="PTHR34703">
    <property type="entry name" value="ANTIPORTER SUBUNIT MNHG2-RELATED"/>
    <property type="match status" value="1"/>
</dbReference>
<feature type="region of interest" description="Disordered" evidence="1">
    <location>
        <begin position="106"/>
        <end position="127"/>
    </location>
</feature>
<dbReference type="OrthoDB" id="4427992at2"/>
<sequence>MSRLTDLPTWAAVFVCGLLLFGAAMALIGSLGLLRLSNFYERLHAPTIATSGGTILICLASMLCFAVLQSRWIFHELLIIFFVTVTTPVTLALLGQAALYRDRFEEQDGVPRKHKPEGEKAPTDRVE</sequence>
<proteinExistence type="predicted"/>
<keyword evidence="4" id="KW-1185">Reference proteome</keyword>
<feature type="transmembrane region" description="Helical" evidence="2">
    <location>
        <begin position="48"/>
        <end position="68"/>
    </location>
</feature>
<dbReference type="Pfam" id="PF03334">
    <property type="entry name" value="PhaG_MnhG_YufB"/>
    <property type="match status" value="1"/>
</dbReference>
<dbReference type="NCBIfam" id="TIGR01300">
    <property type="entry name" value="CPA3_mnhG_phaG"/>
    <property type="match status" value="1"/>
</dbReference>
<organism evidence="3 4">
    <name type="scientific">Sinorhizobium terangae</name>
    <dbReference type="NCBI Taxonomy" id="110322"/>
    <lineage>
        <taxon>Bacteria</taxon>
        <taxon>Pseudomonadati</taxon>
        <taxon>Pseudomonadota</taxon>
        <taxon>Alphaproteobacteria</taxon>
        <taxon>Hyphomicrobiales</taxon>
        <taxon>Rhizobiaceae</taxon>
        <taxon>Sinorhizobium/Ensifer group</taxon>
        <taxon>Sinorhizobium</taxon>
    </lineage>
</organism>
<dbReference type="GO" id="GO:0015385">
    <property type="term" value="F:sodium:proton antiporter activity"/>
    <property type="evidence" value="ECO:0007669"/>
    <property type="project" value="TreeGrafter"/>
</dbReference>
<reference evidence="3 4" key="1">
    <citation type="journal article" date="2013" name="Genome Biol.">
        <title>Comparative genomics of the core and accessory genomes of 48 Sinorhizobium strains comprising five genospecies.</title>
        <authorList>
            <person name="Sugawara M."/>
            <person name="Epstein B."/>
            <person name="Badgley B.D."/>
            <person name="Unno T."/>
            <person name="Xu L."/>
            <person name="Reese J."/>
            <person name="Gyaneshwar P."/>
            <person name="Denny R."/>
            <person name="Mudge J."/>
            <person name="Bharti A.K."/>
            <person name="Farmer A.D."/>
            <person name="May G.D."/>
            <person name="Woodward J.E."/>
            <person name="Medigue C."/>
            <person name="Vallenet D."/>
            <person name="Lajus A."/>
            <person name="Rouy Z."/>
            <person name="Martinez-Vaz B."/>
            <person name="Tiffin P."/>
            <person name="Young N.D."/>
            <person name="Sadowsky M.J."/>
        </authorList>
    </citation>
    <scope>NUCLEOTIDE SEQUENCE [LARGE SCALE GENOMIC DNA]</scope>
    <source>
        <strain evidence="3 4">USDA4894</strain>
    </source>
</reference>
<feature type="transmembrane region" description="Helical" evidence="2">
    <location>
        <begin position="74"/>
        <end position="94"/>
    </location>
</feature>
<accession>A0A6N7L9D2</accession>
<evidence type="ECO:0000256" key="2">
    <source>
        <dbReference type="SAM" id="Phobius"/>
    </source>
</evidence>
<comment type="caution">
    <text evidence="3">The sequence shown here is derived from an EMBL/GenBank/DDBJ whole genome shotgun (WGS) entry which is preliminary data.</text>
</comment>
<evidence type="ECO:0000313" key="3">
    <source>
        <dbReference type="EMBL" id="MQX13900.1"/>
    </source>
</evidence>
<dbReference type="PANTHER" id="PTHR34703:SF1">
    <property type="entry name" value="ANTIPORTER SUBUNIT MNHG2-RELATED"/>
    <property type="match status" value="1"/>
</dbReference>
<dbReference type="InterPro" id="IPR005133">
    <property type="entry name" value="PhaG_MnhG_YufB"/>
</dbReference>
<name>A0A6N7L9D2_SINTE</name>
<dbReference type="RefSeq" id="WP_153436991.1">
    <property type="nucleotide sequence ID" value="NZ_JACIGA010000005.1"/>
</dbReference>
<keyword evidence="2" id="KW-0472">Membrane</keyword>
<gene>
    <name evidence="3" type="ORF">GHK62_03720</name>
</gene>
<dbReference type="Proteomes" id="UP000439983">
    <property type="component" value="Unassembled WGS sequence"/>
</dbReference>
<keyword evidence="2" id="KW-0812">Transmembrane</keyword>
<feature type="transmembrane region" description="Helical" evidence="2">
    <location>
        <begin position="12"/>
        <end position="36"/>
    </location>
</feature>